<evidence type="ECO:0000313" key="4">
    <source>
        <dbReference type="Proteomes" id="UP000176915"/>
    </source>
</evidence>
<dbReference type="Gene3D" id="3.30.70.100">
    <property type="match status" value="1"/>
</dbReference>
<name>A0A1F5SUL8_9BACT</name>
<dbReference type="AlphaFoldDB" id="A0A1F5SUL8"/>
<dbReference type="FunFam" id="3.30.70.100:FF:000001">
    <property type="entry name" value="ATPase copper transporting beta"/>
    <property type="match status" value="1"/>
</dbReference>
<evidence type="ECO:0000313" key="3">
    <source>
        <dbReference type="EMBL" id="OGF30216.1"/>
    </source>
</evidence>
<keyword evidence="1" id="KW-0479">Metal-binding</keyword>
<proteinExistence type="predicted"/>
<dbReference type="Pfam" id="PF00403">
    <property type="entry name" value="HMA"/>
    <property type="match status" value="1"/>
</dbReference>
<dbReference type="SUPFAM" id="SSF55008">
    <property type="entry name" value="HMA, heavy metal-associated domain"/>
    <property type="match status" value="1"/>
</dbReference>
<dbReference type="CDD" id="cd00371">
    <property type="entry name" value="HMA"/>
    <property type="match status" value="1"/>
</dbReference>
<dbReference type="Proteomes" id="UP000176915">
    <property type="component" value="Unassembled WGS sequence"/>
</dbReference>
<dbReference type="InterPro" id="IPR006121">
    <property type="entry name" value="HMA_dom"/>
</dbReference>
<dbReference type="GO" id="GO:0046872">
    <property type="term" value="F:metal ion binding"/>
    <property type="evidence" value="ECO:0007669"/>
    <property type="project" value="UniProtKB-KW"/>
</dbReference>
<reference evidence="3 4" key="1">
    <citation type="journal article" date="2016" name="Nat. Commun.">
        <title>Thousands of microbial genomes shed light on interconnected biogeochemical processes in an aquifer system.</title>
        <authorList>
            <person name="Anantharaman K."/>
            <person name="Brown C.T."/>
            <person name="Hug L.A."/>
            <person name="Sharon I."/>
            <person name="Castelle C.J."/>
            <person name="Probst A.J."/>
            <person name="Thomas B.C."/>
            <person name="Singh A."/>
            <person name="Wilkins M.J."/>
            <person name="Karaoz U."/>
            <person name="Brodie E.L."/>
            <person name="Williams K.H."/>
            <person name="Hubbard S.S."/>
            <person name="Banfield J.F."/>
        </authorList>
    </citation>
    <scope>NUCLEOTIDE SEQUENCE [LARGE SCALE GENOMIC DNA]</scope>
</reference>
<dbReference type="PROSITE" id="PS50846">
    <property type="entry name" value="HMA_2"/>
    <property type="match status" value="1"/>
</dbReference>
<protein>
    <recommendedName>
        <fullName evidence="2">HMA domain-containing protein</fullName>
    </recommendedName>
</protein>
<dbReference type="InterPro" id="IPR036163">
    <property type="entry name" value="HMA_dom_sf"/>
</dbReference>
<evidence type="ECO:0000256" key="1">
    <source>
        <dbReference type="ARBA" id="ARBA00022723"/>
    </source>
</evidence>
<feature type="domain" description="HMA" evidence="2">
    <location>
        <begin position="1"/>
        <end position="67"/>
    </location>
</feature>
<accession>A0A1F5SUL8</accession>
<gene>
    <name evidence="3" type="ORF">A3H09_03380</name>
</gene>
<sequence>MTIQFKITNMTCPSCALVNEKYLKKAKGVLSAKVNFTSGLAAVEFDETTINQKQIKEIVTKNGYGVI</sequence>
<organism evidence="3 4">
    <name type="scientific">Candidatus Falkowbacteria bacterium RIFCSPLOWO2_12_FULL_45_13</name>
    <dbReference type="NCBI Taxonomy" id="1797991"/>
    <lineage>
        <taxon>Bacteria</taxon>
        <taxon>Candidatus Falkowiibacteriota</taxon>
    </lineage>
</organism>
<dbReference type="EMBL" id="MFFY01000057">
    <property type="protein sequence ID" value="OGF30216.1"/>
    <property type="molecule type" value="Genomic_DNA"/>
</dbReference>
<evidence type="ECO:0000259" key="2">
    <source>
        <dbReference type="PROSITE" id="PS50846"/>
    </source>
</evidence>
<comment type="caution">
    <text evidence="3">The sequence shown here is derived from an EMBL/GenBank/DDBJ whole genome shotgun (WGS) entry which is preliminary data.</text>
</comment>